<dbReference type="InterPro" id="IPR002146">
    <property type="entry name" value="ATP_synth_b/b'su_bac/chlpt"/>
</dbReference>
<keyword evidence="6 11" id="KW-0375">Hydrogen ion transport</keyword>
<accession>A0A833QSN2</accession>
<evidence type="ECO:0000256" key="6">
    <source>
        <dbReference type="ARBA" id="ARBA00022781"/>
    </source>
</evidence>
<keyword evidence="3 11" id="KW-0813">Transport</keyword>
<gene>
    <name evidence="15" type="ORF">FCM35_KLT10851</name>
</gene>
<comment type="similarity">
    <text evidence="2 11">Belongs to the ATPase B chain family.</text>
</comment>
<feature type="coiled-coil region" evidence="12">
    <location>
        <begin position="111"/>
        <end position="201"/>
    </location>
</feature>
<evidence type="ECO:0000256" key="11">
    <source>
        <dbReference type="RuleBase" id="RU003848"/>
    </source>
</evidence>
<keyword evidence="7 14" id="KW-1133">Transmembrane helix</keyword>
<dbReference type="OrthoDB" id="3819at2759"/>
<feature type="region of interest" description="Disordered" evidence="13">
    <location>
        <begin position="1"/>
        <end position="37"/>
    </location>
</feature>
<sequence>MATRPIAPAKTSPSLSPRKLSIRAQAKPSSSSIPKPKHLSSKLLFSVPSIAMLAASSPLPALAAQIEKAALFDFNLTLPIIVIEFLLLMVALDKLYFSPLGTFMDERDAKIRAQLNEVKDTSSEVKQLEEQANAVMRAARAEVAAALNKMKKEVTAEIEAMLAEEQKRVEAELVEAIANLEKEKEEAIRILDAQIDKLSDEIVRKVLPVN</sequence>
<dbReference type="HAMAP" id="MF_01399">
    <property type="entry name" value="ATP_synth_bprime"/>
    <property type="match status" value="1"/>
</dbReference>
<dbReference type="PANTHER" id="PTHR33445:SF2">
    <property type="entry name" value="ATP SYNTHASE SUBUNIT B', CHLOROPLASTIC"/>
    <property type="match status" value="1"/>
</dbReference>
<dbReference type="InterPro" id="IPR034679">
    <property type="entry name" value="ATP_synth_b"/>
</dbReference>
<keyword evidence="12" id="KW-0175">Coiled coil</keyword>
<keyword evidence="9 14" id="KW-0472">Membrane</keyword>
<evidence type="ECO:0000256" key="14">
    <source>
        <dbReference type="SAM" id="Phobius"/>
    </source>
</evidence>
<dbReference type="EMBL" id="SWLB01000021">
    <property type="protein sequence ID" value="KAF3324694.1"/>
    <property type="molecule type" value="Genomic_DNA"/>
</dbReference>
<organism evidence="15 16">
    <name type="scientific">Carex littledalei</name>
    <dbReference type="NCBI Taxonomy" id="544730"/>
    <lineage>
        <taxon>Eukaryota</taxon>
        <taxon>Viridiplantae</taxon>
        <taxon>Streptophyta</taxon>
        <taxon>Embryophyta</taxon>
        <taxon>Tracheophyta</taxon>
        <taxon>Spermatophyta</taxon>
        <taxon>Magnoliopsida</taxon>
        <taxon>Liliopsida</taxon>
        <taxon>Poales</taxon>
        <taxon>Cyperaceae</taxon>
        <taxon>Cyperoideae</taxon>
        <taxon>Cariceae</taxon>
        <taxon>Carex</taxon>
        <taxon>Carex subgen. Euthyceras</taxon>
    </lineage>
</organism>
<comment type="caution">
    <text evidence="15">The sequence shown here is derived from an EMBL/GenBank/DDBJ whole genome shotgun (WGS) entry which is preliminary data.</text>
</comment>
<dbReference type="PANTHER" id="PTHR33445">
    <property type="entry name" value="ATP SYNTHASE SUBUNIT B', CHLOROPLASTIC"/>
    <property type="match status" value="1"/>
</dbReference>
<proteinExistence type="inferred from homology"/>
<keyword evidence="4 11" id="KW-0138">CF(0)</keyword>
<keyword evidence="8 11" id="KW-0406">Ion transport</keyword>
<protein>
    <submittedName>
        <fullName evidence="15">ATP synthase subunit b</fullName>
    </submittedName>
</protein>
<name>A0A833QSN2_9POAL</name>
<dbReference type="GO" id="GO:0045259">
    <property type="term" value="C:proton-transporting ATP synthase complex"/>
    <property type="evidence" value="ECO:0007669"/>
    <property type="project" value="UniProtKB-KW"/>
</dbReference>
<evidence type="ECO:0000313" key="15">
    <source>
        <dbReference type="EMBL" id="KAF3324694.1"/>
    </source>
</evidence>
<evidence type="ECO:0000256" key="12">
    <source>
        <dbReference type="SAM" id="Coils"/>
    </source>
</evidence>
<comment type="function">
    <text evidence="10">F(1)F(0) ATP synthase produces ATP from ADP in the presence of a proton or sodium gradient. F-type ATPases consist of two structural domains, F(1) containing the extramembraneous catalytic core and F(0) containing the membrane proton channel, linked together by a central stalk and a peripheral stalk. During catalysis, ATP synthesis in the catalytic domain of F(1) is coupled via a rotary mechanism of the central stalk subunits to proton translocation.</text>
</comment>
<evidence type="ECO:0000256" key="13">
    <source>
        <dbReference type="SAM" id="MobiDB-lite"/>
    </source>
</evidence>
<evidence type="ECO:0000256" key="3">
    <source>
        <dbReference type="ARBA" id="ARBA00022448"/>
    </source>
</evidence>
<dbReference type="InterPro" id="IPR050059">
    <property type="entry name" value="ATP_synthase_B_chain"/>
</dbReference>
<evidence type="ECO:0000256" key="9">
    <source>
        <dbReference type="ARBA" id="ARBA00023136"/>
    </source>
</evidence>
<evidence type="ECO:0000256" key="10">
    <source>
        <dbReference type="ARBA" id="ARBA00025198"/>
    </source>
</evidence>
<dbReference type="Pfam" id="PF00430">
    <property type="entry name" value="ATP-synt_B"/>
    <property type="match status" value="1"/>
</dbReference>
<dbReference type="GO" id="GO:0015986">
    <property type="term" value="P:proton motive force-driven ATP synthesis"/>
    <property type="evidence" value="ECO:0007669"/>
    <property type="project" value="InterPro"/>
</dbReference>
<dbReference type="Proteomes" id="UP000623129">
    <property type="component" value="Unassembled WGS sequence"/>
</dbReference>
<evidence type="ECO:0000256" key="8">
    <source>
        <dbReference type="ARBA" id="ARBA00023065"/>
    </source>
</evidence>
<evidence type="ECO:0000256" key="4">
    <source>
        <dbReference type="ARBA" id="ARBA00022547"/>
    </source>
</evidence>
<dbReference type="GO" id="GO:0046961">
    <property type="term" value="F:proton-transporting ATPase activity, rotational mechanism"/>
    <property type="evidence" value="ECO:0007669"/>
    <property type="project" value="TreeGrafter"/>
</dbReference>
<evidence type="ECO:0000256" key="1">
    <source>
        <dbReference type="ARBA" id="ARBA00004167"/>
    </source>
</evidence>
<evidence type="ECO:0000256" key="2">
    <source>
        <dbReference type="ARBA" id="ARBA00005513"/>
    </source>
</evidence>
<dbReference type="HAMAP" id="MF_01398">
    <property type="entry name" value="ATP_synth_b_bprime"/>
    <property type="match status" value="1"/>
</dbReference>
<comment type="subcellular location">
    <subcellularLocation>
        <location evidence="1">Membrane</location>
        <topology evidence="1">Single-pass membrane protein</topology>
    </subcellularLocation>
</comment>
<keyword evidence="16" id="KW-1185">Reference proteome</keyword>
<feature type="transmembrane region" description="Helical" evidence="14">
    <location>
        <begin position="79"/>
        <end position="97"/>
    </location>
</feature>
<reference evidence="15" key="1">
    <citation type="submission" date="2020-01" db="EMBL/GenBank/DDBJ databases">
        <title>Genome sequence of Kobresia littledalei, the first chromosome-level genome in the family Cyperaceae.</title>
        <authorList>
            <person name="Qu G."/>
        </authorList>
    </citation>
    <scope>NUCLEOTIDE SEQUENCE</scope>
    <source>
        <strain evidence="15">C.B.Clarke</strain>
        <tissue evidence="15">Leaf</tissue>
    </source>
</reference>
<dbReference type="CDD" id="cd06503">
    <property type="entry name" value="ATP-synt_Fo_b"/>
    <property type="match status" value="1"/>
</dbReference>
<evidence type="ECO:0000256" key="5">
    <source>
        <dbReference type="ARBA" id="ARBA00022692"/>
    </source>
</evidence>
<keyword evidence="5 11" id="KW-0812">Transmembrane</keyword>
<dbReference type="AlphaFoldDB" id="A0A833QSN2"/>
<evidence type="ECO:0000256" key="7">
    <source>
        <dbReference type="ARBA" id="ARBA00022989"/>
    </source>
</evidence>
<evidence type="ECO:0000313" key="16">
    <source>
        <dbReference type="Proteomes" id="UP000623129"/>
    </source>
</evidence>